<keyword evidence="3" id="KW-1185">Reference proteome</keyword>
<feature type="region of interest" description="Disordered" evidence="1">
    <location>
        <begin position="47"/>
        <end position="66"/>
    </location>
</feature>
<protein>
    <submittedName>
        <fullName evidence="2">Uncharacterized protein</fullName>
    </submittedName>
</protein>
<organism evidence="2 3">
    <name type="scientific">Athelia psychrophila</name>
    <dbReference type="NCBI Taxonomy" id="1759441"/>
    <lineage>
        <taxon>Eukaryota</taxon>
        <taxon>Fungi</taxon>
        <taxon>Dikarya</taxon>
        <taxon>Basidiomycota</taxon>
        <taxon>Agaricomycotina</taxon>
        <taxon>Agaricomycetes</taxon>
        <taxon>Agaricomycetidae</taxon>
        <taxon>Atheliales</taxon>
        <taxon>Atheliaceae</taxon>
        <taxon>Athelia</taxon>
    </lineage>
</organism>
<dbReference type="Proteomes" id="UP000076532">
    <property type="component" value="Unassembled WGS sequence"/>
</dbReference>
<evidence type="ECO:0000313" key="2">
    <source>
        <dbReference type="EMBL" id="KZP05317.1"/>
    </source>
</evidence>
<evidence type="ECO:0000313" key="3">
    <source>
        <dbReference type="Proteomes" id="UP000076532"/>
    </source>
</evidence>
<name>A0A167VSC7_9AGAM</name>
<dbReference type="EMBL" id="KV417847">
    <property type="protein sequence ID" value="KZP05317.1"/>
    <property type="molecule type" value="Genomic_DNA"/>
</dbReference>
<reference evidence="2 3" key="1">
    <citation type="journal article" date="2016" name="Mol. Biol. Evol.">
        <title>Comparative Genomics of Early-Diverging Mushroom-Forming Fungi Provides Insights into the Origins of Lignocellulose Decay Capabilities.</title>
        <authorList>
            <person name="Nagy L.G."/>
            <person name="Riley R."/>
            <person name="Tritt A."/>
            <person name="Adam C."/>
            <person name="Daum C."/>
            <person name="Floudas D."/>
            <person name="Sun H."/>
            <person name="Yadav J.S."/>
            <person name="Pangilinan J."/>
            <person name="Larsson K.H."/>
            <person name="Matsuura K."/>
            <person name="Barry K."/>
            <person name="Labutti K."/>
            <person name="Kuo R."/>
            <person name="Ohm R.A."/>
            <person name="Bhattacharya S.S."/>
            <person name="Shirouzu T."/>
            <person name="Yoshinaga Y."/>
            <person name="Martin F.M."/>
            <person name="Grigoriev I.V."/>
            <person name="Hibbett D.S."/>
        </authorList>
    </citation>
    <scope>NUCLEOTIDE SEQUENCE [LARGE SCALE GENOMIC DNA]</scope>
    <source>
        <strain evidence="2 3">CBS 109695</strain>
    </source>
</reference>
<evidence type="ECO:0000256" key="1">
    <source>
        <dbReference type="SAM" id="MobiDB-lite"/>
    </source>
</evidence>
<sequence>MARLCFEHSEKYGFVKWMIVLDNATLASAPFFRQNLPKQNGNDLASRPLHTCFSPQSQSAARSSGL</sequence>
<dbReference type="AlphaFoldDB" id="A0A167VSC7"/>
<accession>A0A167VSC7</accession>
<proteinExistence type="predicted"/>
<gene>
    <name evidence="2" type="ORF">FIBSPDRAFT_877678</name>
</gene>
<feature type="compositionally biased region" description="Polar residues" evidence="1">
    <location>
        <begin position="53"/>
        <end position="66"/>
    </location>
</feature>